<evidence type="ECO:0000256" key="1">
    <source>
        <dbReference type="ARBA" id="ARBA00004141"/>
    </source>
</evidence>
<reference evidence="8 9" key="1">
    <citation type="journal article" date="2018" name="Mol. Biol. Evol.">
        <title>Broad Genomic Sampling Reveals a Smut Pathogenic Ancestry of the Fungal Clade Ustilaginomycotina.</title>
        <authorList>
            <person name="Kijpornyongpan T."/>
            <person name="Mondo S.J."/>
            <person name="Barry K."/>
            <person name="Sandor L."/>
            <person name="Lee J."/>
            <person name="Lipzen A."/>
            <person name="Pangilinan J."/>
            <person name="LaButti K."/>
            <person name="Hainaut M."/>
            <person name="Henrissat B."/>
            <person name="Grigoriev I.V."/>
            <person name="Spatafora J.W."/>
            <person name="Aime M.C."/>
        </authorList>
    </citation>
    <scope>NUCLEOTIDE SEQUENCE [LARGE SCALE GENOMIC DNA]</scope>
    <source>
        <strain evidence="8 9">MCA 4198</strain>
    </source>
</reference>
<dbReference type="GeneID" id="37044085"/>
<evidence type="ECO:0000256" key="6">
    <source>
        <dbReference type="SAM" id="Phobius"/>
    </source>
</evidence>
<keyword evidence="4 6" id="KW-0472">Membrane</keyword>
<feature type="transmembrane region" description="Helical" evidence="6">
    <location>
        <begin position="89"/>
        <end position="109"/>
    </location>
</feature>
<dbReference type="STRING" id="215250.A0A316YN91"/>
<evidence type="ECO:0000256" key="2">
    <source>
        <dbReference type="ARBA" id="ARBA00022692"/>
    </source>
</evidence>
<evidence type="ECO:0000256" key="3">
    <source>
        <dbReference type="ARBA" id="ARBA00022989"/>
    </source>
</evidence>
<dbReference type="Pfam" id="PF14378">
    <property type="entry name" value="PAP2_3"/>
    <property type="match status" value="1"/>
</dbReference>
<feature type="transmembrane region" description="Helical" evidence="6">
    <location>
        <begin position="278"/>
        <end position="295"/>
    </location>
</feature>
<comment type="subcellular location">
    <subcellularLocation>
        <location evidence="1">Membrane</location>
        <topology evidence="1">Multi-pass membrane protein</topology>
    </subcellularLocation>
</comment>
<feature type="transmembrane region" description="Helical" evidence="6">
    <location>
        <begin position="251"/>
        <end position="271"/>
    </location>
</feature>
<dbReference type="InterPro" id="IPR052185">
    <property type="entry name" value="IPC_Synthase-Related"/>
</dbReference>
<feature type="transmembrane region" description="Helical" evidence="6">
    <location>
        <begin position="152"/>
        <end position="173"/>
    </location>
</feature>
<proteinExistence type="predicted"/>
<feature type="transmembrane region" description="Helical" evidence="6">
    <location>
        <begin position="301"/>
        <end position="324"/>
    </location>
</feature>
<feature type="transmembrane region" description="Helical" evidence="6">
    <location>
        <begin position="180"/>
        <end position="202"/>
    </location>
</feature>
<evidence type="ECO:0000256" key="5">
    <source>
        <dbReference type="SAM" id="MobiDB-lite"/>
    </source>
</evidence>
<dbReference type="PANTHER" id="PTHR31310:SF8">
    <property type="entry name" value="INOSITOLPHOSPHOTRANSFERASE 1"/>
    <property type="match status" value="1"/>
</dbReference>
<gene>
    <name evidence="8" type="ORF">FA10DRAFT_268074</name>
</gene>
<dbReference type="EMBL" id="KZ819637">
    <property type="protein sequence ID" value="PWN89533.1"/>
    <property type="molecule type" value="Genomic_DNA"/>
</dbReference>
<protein>
    <recommendedName>
        <fullName evidence="7">Inositolphosphotransferase Aur1/Ipt1 domain-containing protein</fullName>
    </recommendedName>
</protein>
<name>A0A316YN91_9BASI</name>
<feature type="transmembrane region" description="Helical" evidence="6">
    <location>
        <begin position="121"/>
        <end position="140"/>
    </location>
</feature>
<dbReference type="InParanoid" id="A0A316YN91"/>
<dbReference type="GO" id="GO:0016020">
    <property type="term" value="C:membrane"/>
    <property type="evidence" value="ECO:0007669"/>
    <property type="project" value="UniProtKB-SubCell"/>
</dbReference>
<dbReference type="OrthoDB" id="5784at2759"/>
<feature type="transmembrane region" description="Helical" evidence="6">
    <location>
        <begin position="43"/>
        <end position="63"/>
    </location>
</feature>
<evidence type="ECO:0000313" key="8">
    <source>
        <dbReference type="EMBL" id="PWN89533.1"/>
    </source>
</evidence>
<feature type="compositionally biased region" description="Low complexity" evidence="5">
    <location>
        <begin position="430"/>
        <end position="440"/>
    </location>
</feature>
<evidence type="ECO:0000313" key="9">
    <source>
        <dbReference type="Proteomes" id="UP000245768"/>
    </source>
</evidence>
<dbReference type="GO" id="GO:0006676">
    <property type="term" value="P:mannosyl diphosphorylinositol ceramide metabolic process"/>
    <property type="evidence" value="ECO:0007669"/>
    <property type="project" value="TreeGrafter"/>
</dbReference>
<keyword evidence="3 6" id="KW-1133">Transmembrane helix</keyword>
<keyword evidence="2 6" id="KW-0812">Transmembrane</keyword>
<dbReference type="GO" id="GO:0070916">
    <property type="term" value="C:inositol phosphoceramide synthase complex"/>
    <property type="evidence" value="ECO:0007669"/>
    <property type="project" value="TreeGrafter"/>
</dbReference>
<dbReference type="PANTHER" id="PTHR31310">
    <property type="match status" value="1"/>
</dbReference>
<feature type="transmembrane region" description="Helical" evidence="6">
    <location>
        <begin position="6"/>
        <end position="22"/>
    </location>
</feature>
<dbReference type="CDD" id="cd03386">
    <property type="entry name" value="PAP2_Aur1_like"/>
    <property type="match status" value="1"/>
</dbReference>
<sequence>MASKLLLIPLCIATLIALLLLFEQGRRLVRHCWDVLLNGKSPLRWFAGLAAGIVPPVTWTLAFKCARNLPPEWRPAINVDLLPRIEARLLSVSGTLFFACLLVPLALLVRTRSRTMQSRRLYPVLILLFPLWLKALNKLALGVEWTPSQDVIAWIFYGVLHFASPFIAGWWIWGFGPPGAAIVFGLTLGVQNLSGLFTHIVFPNAAPWYYDVYPVETIPDYDFPGNPAGLIRVDAALGTHLYKAAFKKSPVVFGALPSLHAATSMCFSFFVARYGGNWGIATMIVYSSAMFWSTMYLHHHFAIDLVVGSLYSLVAFSLASHFLLRNLDAKHEREMTTRGVDRLFGRSMRSTSKNVNSYERLPPSARVAAQLEQEELTSSRASTSRSSSTDSEITAKIIGFGLGSKVPSDSVIEMEEGRKSGVLSATPIPAASSAAAAAAA</sequence>
<keyword evidence="9" id="KW-1185">Reference proteome</keyword>
<dbReference type="RefSeq" id="XP_025376731.1">
    <property type="nucleotide sequence ID" value="XM_025522169.1"/>
</dbReference>
<evidence type="ECO:0000256" key="4">
    <source>
        <dbReference type="ARBA" id="ARBA00023136"/>
    </source>
</evidence>
<dbReference type="Proteomes" id="UP000245768">
    <property type="component" value="Unassembled WGS sequence"/>
</dbReference>
<dbReference type="InterPro" id="IPR026841">
    <property type="entry name" value="Aur1/Ipt1"/>
</dbReference>
<organism evidence="8 9">
    <name type="scientific">Acaromyces ingoldii</name>
    <dbReference type="NCBI Taxonomy" id="215250"/>
    <lineage>
        <taxon>Eukaryota</taxon>
        <taxon>Fungi</taxon>
        <taxon>Dikarya</taxon>
        <taxon>Basidiomycota</taxon>
        <taxon>Ustilaginomycotina</taxon>
        <taxon>Exobasidiomycetes</taxon>
        <taxon>Exobasidiales</taxon>
        <taxon>Cryptobasidiaceae</taxon>
        <taxon>Acaromyces</taxon>
    </lineage>
</organism>
<dbReference type="GO" id="GO:0030148">
    <property type="term" value="P:sphingolipid biosynthetic process"/>
    <property type="evidence" value="ECO:0007669"/>
    <property type="project" value="TreeGrafter"/>
</dbReference>
<accession>A0A316YN91</accession>
<feature type="domain" description="Inositolphosphotransferase Aur1/Ipt1" evidence="7">
    <location>
        <begin position="143"/>
        <end position="317"/>
    </location>
</feature>
<feature type="region of interest" description="Disordered" evidence="5">
    <location>
        <begin position="418"/>
        <end position="440"/>
    </location>
</feature>
<evidence type="ECO:0000259" key="7">
    <source>
        <dbReference type="Pfam" id="PF14378"/>
    </source>
</evidence>
<dbReference type="Gene3D" id="1.20.144.10">
    <property type="entry name" value="Phosphatidic acid phosphatase type 2/haloperoxidase"/>
    <property type="match status" value="1"/>
</dbReference>
<dbReference type="AlphaFoldDB" id="A0A316YN91"/>